<evidence type="ECO:0008006" key="4">
    <source>
        <dbReference type="Google" id="ProtNLM"/>
    </source>
</evidence>
<name>A0A8J8GBR2_9BACI</name>
<feature type="chain" id="PRO_5035215610" description="DUF2680 domain-containing protein" evidence="1">
    <location>
        <begin position="29"/>
        <end position="187"/>
    </location>
</feature>
<dbReference type="Proteomes" id="UP000625804">
    <property type="component" value="Unassembled WGS sequence"/>
</dbReference>
<evidence type="ECO:0000256" key="1">
    <source>
        <dbReference type="SAM" id="SignalP"/>
    </source>
</evidence>
<dbReference type="EMBL" id="JABTTE010000002">
    <property type="protein sequence ID" value="NSL50609.1"/>
    <property type="molecule type" value="Genomic_DNA"/>
</dbReference>
<feature type="signal peptide" evidence="1">
    <location>
        <begin position="1"/>
        <end position="28"/>
    </location>
</feature>
<dbReference type="RefSeq" id="WP_173729806.1">
    <property type="nucleotide sequence ID" value="NZ_JABTTE010000002.1"/>
</dbReference>
<gene>
    <name evidence="2" type="ORF">HR057_02385</name>
</gene>
<evidence type="ECO:0000313" key="2">
    <source>
        <dbReference type="EMBL" id="NSL50609.1"/>
    </source>
</evidence>
<evidence type="ECO:0000313" key="3">
    <source>
        <dbReference type="Proteomes" id="UP000625804"/>
    </source>
</evidence>
<keyword evidence="3" id="KW-1185">Reference proteome</keyword>
<sequence length="187" mass="21322">MKIGQKIFQTALASIIAVGFTVPAQSLAAVLPNKVQANDYFQMERMGPYFMGQYFQGSMHEIIAEKLGMTTKELFEARIEGKTIAELLKEKKLDPADVVKDILEERESVLNEMIKAKMIKKEDKELLLERMKTRLDAMINSETVVPRKSNDYYQGSGCFMMNGFPKGMSDPKSMGRGKMKNSFMWQR</sequence>
<organism evidence="2 3">
    <name type="scientific">Calidifontibacillus erzurumensis</name>
    <dbReference type="NCBI Taxonomy" id="2741433"/>
    <lineage>
        <taxon>Bacteria</taxon>
        <taxon>Bacillati</taxon>
        <taxon>Bacillota</taxon>
        <taxon>Bacilli</taxon>
        <taxon>Bacillales</taxon>
        <taxon>Bacillaceae</taxon>
        <taxon>Calidifontibacillus/Schinkia group</taxon>
        <taxon>Calidifontibacillus</taxon>
    </lineage>
</organism>
<proteinExistence type="predicted"/>
<accession>A0A8J8GBR2</accession>
<dbReference type="AlphaFoldDB" id="A0A8J8GBR2"/>
<comment type="caution">
    <text evidence="2">The sequence shown here is derived from an EMBL/GenBank/DDBJ whole genome shotgun (WGS) entry which is preliminary data.</text>
</comment>
<reference evidence="2" key="1">
    <citation type="submission" date="2020-06" db="EMBL/GenBank/DDBJ databases">
        <title>A novel thermopfilic bacterium from Erzurum, Turkey.</title>
        <authorList>
            <person name="Adiguzel A."/>
            <person name="Ay H."/>
            <person name="Baltaci M.O."/>
        </authorList>
    </citation>
    <scope>NUCLEOTIDE SEQUENCE</scope>
    <source>
        <strain evidence="2">P2</strain>
    </source>
</reference>
<keyword evidence="1" id="KW-0732">Signal</keyword>
<protein>
    <recommendedName>
        <fullName evidence="4">DUF2680 domain-containing protein</fullName>
    </recommendedName>
</protein>